<dbReference type="EMBL" id="FMHU01000002">
    <property type="protein sequence ID" value="SCL26044.1"/>
    <property type="molecule type" value="Genomic_DNA"/>
</dbReference>
<dbReference type="Proteomes" id="UP000198906">
    <property type="component" value="Unassembled WGS sequence"/>
</dbReference>
<evidence type="ECO:0000313" key="2">
    <source>
        <dbReference type="Proteomes" id="UP000198906"/>
    </source>
</evidence>
<organism evidence="1 2">
    <name type="scientific">Micromonospora inyonensis</name>
    <dbReference type="NCBI Taxonomy" id="47866"/>
    <lineage>
        <taxon>Bacteria</taxon>
        <taxon>Bacillati</taxon>
        <taxon>Actinomycetota</taxon>
        <taxon>Actinomycetes</taxon>
        <taxon>Micromonosporales</taxon>
        <taxon>Micromonosporaceae</taxon>
        <taxon>Micromonospora</taxon>
    </lineage>
</organism>
<keyword evidence="2" id="KW-1185">Reference proteome</keyword>
<reference evidence="2" key="1">
    <citation type="submission" date="2016-06" db="EMBL/GenBank/DDBJ databases">
        <authorList>
            <person name="Varghese N."/>
        </authorList>
    </citation>
    <scope>NUCLEOTIDE SEQUENCE [LARGE SCALE GENOMIC DNA]</scope>
    <source>
        <strain evidence="2">DSM 46123</strain>
    </source>
</reference>
<dbReference type="AlphaFoldDB" id="A0A1C6S9H6"/>
<accession>A0A1C6S9H6</accession>
<sequence length="82" mass="8604">MEGDVPFEEALGGVRVAVQEQDRVRGGTSDALVACRGPSAAGRQLDEAEVEALAVVRHGGVVLGPLRPAVAHHDHFEPVGRQ</sequence>
<evidence type="ECO:0000313" key="1">
    <source>
        <dbReference type="EMBL" id="SCL26044.1"/>
    </source>
</evidence>
<name>A0A1C6S9H6_9ACTN</name>
<protein>
    <submittedName>
        <fullName evidence="1">Uncharacterized protein</fullName>
    </submittedName>
</protein>
<proteinExistence type="predicted"/>
<gene>
    <name evidence="1" type="ORF">GA0074694_4399</name>
</gene>